<reference evidence="2 3" key="1">
    <citation type="journal article" date="2019" name="Int. J. Syst. Evol. Microbiol.">
        <title>The Global Catalogue of Microorganisms (GCM) 10K type strain sequencing project: providing services to taxonomists for standard genome sequencing and annotation.</title>
        <authorList>
            <consortium name="The Broad Institute Genomics Platform"/>
            <consortium name="The Broad Institute Genome Sequencing Center for Infectious Disease"/>
            <person name="Wu L."/>
            <person name="Ma J."/>
        </authorList>
    </citation>
    <scope>NUCLEOTIDE SEQUENCE [LARGE SCALE GENOMIC DNA]</scope>
    <source>
        <strain evidence="2 3">JCM 14901</strain>
    </source>
</reference>
<dbReference type="EMBL" id="BAAAOG010000001">
    <property type="protein sequence ID" value="GAA1947740.1"/>
    <property type="molecule type" value="Genomic_DNA"/>
</dbReference>
<comment type="caution">
    <text evidence="2">The sequence shown here is derived from an EMBL/GenBank/DDBJ whole genome shotgun (WGS) entry which is preliminary data.</text>
</comment>
<gene>
    <name evidence="2" type="ORF">GCM10009776_07170</name>
</gene>
<protein>
    <submittedName>
        <fullName evidence="2">Uncharacterized protein</fullName>
    </submittedName>
</protein>
<dbReference type="Proteomes" id="UP001499933">
    <property type="component" value="Unassembled WGS sequence"/>
</dbReference>
<organism evidence="2 3">
    <name type="scientific">Microbacterium deminutum</name>
    <dbReference type="NCBI Taxonomy" id="344164"/>
    <lineage>
        <taxon>Bacteria</taxon>
        <taxon>Bacillati</taxon>
        <taxon>Actinomycetota</taxon>
        <taxon>Actinomycetes</taxon>
        <taxon>Micrococcales</taxon>
        <taxon>Microbacteriaceae</taxon>
        <taxon>Microbacterium</taxon>
    </lineage>
</organism>
<evidence type="ECO:0000313" key="3">
    <source>
        <dbReference type="Proteomes" id="UP001499933"/>
    </source>
</evidence>
<evidence type="ECO:0000313" key="2">
    <source>
        <dbReference type="EMBL" id="GAA1947740.1"/>
    </source>
</evidence>
<proteinExistence type="predicted"/>
<accession>A0ABN2Q9R4</accession>
<evidence type="ECO:0000256" key="1">
    <source>
        <dbReference type="SAM" id="MobiDB-lite"/>
    </source>
</evidence>
<feature type="region of interest" description="Disordered" evidence="1">
    <location>
        <begin position="139"/>
        <end position="165"/>
    </location>
</feature>
<keyword evidence="3" id="KW-1185">Reference proteome</keyword>
<sequence length="204" mass="21588">MTVLLSPGPPPLTDDAAQAVLDLVDLTAATARGVDTIDITDPVRAIWLQQVTFAYPYLAPPVRVWMASAPETLRTVTWQLSQLSPPDRAALGASWTPDLPWMLQLIAPALQAGGGSLAPAVSSDAAAADELTRQTLAELDEERRQEDLRGTPLPVAPSEPAAAVDPVQAAQDHVAASRLMEAGSYRMMVDTMGMINAINGMSGH</sequence>
<dbReference type="RefSeq" id="WP_344091251.1">
    <property type="nucleotide sequence ID" value="NZ_BAAAOG010000001.1"/>
</dbReference>
<name>A0ABN2Q9R4_9MICO</name>